<dbReference type="EMBL" id="JBEUKS010000005">
    <property type="protein sequence ID" value="MFC1439783.1"/>
    <property type="molecule type" value="Genomic_DNA"/>
</dbReference>
<accession>A0ABV6XNY7</accession>
<proteinExistence type="predicted"/>
<organism evidence="1 2">
    <name type="scientific">Streptacidiphilus jeojiensis</name>
    <dbReference type="NCBI Taxonomy" id="3229225"/>
    <lineage>
        <taxon>Bacteria</taxon>
        <taxon>Bacillati</taxon>
        <taxon>Actinomycetota</taxon>
        <taxon>Actinomycetes</taxon>
        <taxon>Kitasatosporales</taxon>
        <taxon>Streptomycetaceae</taxon>
        <taxon>Streptacidiphilus</taxon>
    </lineage>
</organism>
<evidence type="ECO:0000313" key="2">
    <source>
        <dbReference type="Proteomes" id="UP001592581"/>
    </source>
</evidence>
<name>A0ABV6XNY7_9ACTN</name>
<dbReference type="Proteomes" id="UP001592581">
    <property type="component" value="Unassembled WGS sequence"/>
</dbReference>
<sequence length="59" mass="6537">MTLILFLAVVVFMLVRTGDLRVWQVVVVGLLGIELGRSHLADSITNFLVQIFGILTNSH</sequence>
<protein>
    <submittedName>
        <fullName evidence="1">Uncharacterized protein</fullName>
    </submittedName>
</protein>
<gene>
    <name evidence="1" type="ORF">ABUW04_16115</name>
</gene>
<dbReference type="RefSeq" id="WP_380565387.1">
    <property type="nucleotide sequence ID" value="NZ_JBEUKS010000005.1"/>
</dbReference>
<comment type="caution">
    <text evidence="1">The sequence shown here is derived from an EMBL/GenBank/DDBJ whole genome shotgun (WGS) entry which is preliminary data.</text>
</comment>
<reference evidence="1 2" key="1">
    <citation type="submission" date="2024-06" db="EMBL/GenBank/DDBJ databases">
        <authorList>
            <person name="Lee S.D."/>
        </authorList>
    </citation>
    <scope>NUCLEOTIDE SEQUENCE [LARGE SCALE GENOMIC DNA]</scope>
    <source>
        <strain evidence="1 2">N1-10</strain>
    </source>
</reference>
<keyword evidence="2" id="KW-1185">Reference proteome</keyword>
<evidence type="ECO:0000313" key="1">
    <source>
        <dbReference type="EMBL" id="MFC1439783.1"/>
    </source>
</evidence>